<dbReference type="NCBIfam" id="TIGR00331">
    <property type="entry name" value="hrcA"/>
    <property type="match status" value="1"/>
</dbReference>
<dbReference type="Proteomes" id="UP001596091">
    <property type="component" value="Unassembled WGS sequence"/>
</dbReference>
<keyword evidence="1 5" id="KW-0678">Repressor</keyword>
<dbReference type="PIRSF" id="PIRSF005485">
    <property type="entry name" value="HrcA"/>
    <property type="match status" value="1"/>
</dbReference>
<dbReference type="RefSeq" id="WP_263341065.1">
    <property type="nucleotide sequence ID" value="NZ_JAGSYH010000006.1"/>
</dbReference>
<dbReference type="HAMAP" id="MF_00081">
    <property type="entry name" value="HrcA"/>
    <property type="match status" value="1"/>
</dbReference>
<evidence type="ECO:0000256" key="4">
    <source>
        <dbReference type="ARBA" id="ARBA00023163"/>
    </source>
</evidence>
<evidence type="ECO:0000256" key="1">
    <source>
        <dbReference type="ARBA" id="ARBA00022491"/>
    </source>
</evidence>
<reference evidence="9" key="1">
    <citation type="journal article" date="2019" name="Int. J. Syst. Evol. Microbiol.">
        <title>The Global Catalogue of Microorganisms (GCM) 10K type strain sequencing project: providing services to taxonomists for standard genome sequencing and annotation.</title>
        <authorList>
            <consortium name="The Broad Institute Genomics Platform"/>
            <consortium name="The Broad Institute Genome Sequencing Center for Infectious Disease"/>
            <person name="Wu L."/>
            <person name="Ma J."/>
        </authorList>
    </citation>
    <scope>NUCLEOTIDE SEQUENCE [LARGE SCALE GENOMIC DNA]</scope>
    <source>
        <strain evidence="9">JCM 4087</strain>
    </source>
</reference>
<keyword evidence="2 5" id="KW-0805">Transcription regulation</keyword>
<dbReference type="SUPFAM" id="SSF55781">
    <property type="entry name" value="GAF domain-like"/>
    <property type="match status" value="1"/>
</dbReference>
<keyword evidence="9" id="KW-1185">Reference proteome</keyword>
<evidence type="ECO:0000313" key="8">
    <source>
        <dbReference type="EMBL" id="MFC5864027.1"/>
    </source>
</evidence>
<evidence type="ECO:0000313" key="9">
    <source>
        <dbReference type="Proteomes" id="UP001596091"/>
    </source>
</evidence>
<comment type="function">
    <text evidence="5">Negative regulator of class I heat shock genes (grpE-dnaK-dnaJ and groELS operons). Prevents heat-shock induction of these operons.</text>
</comment>
<evidence type="ECO:0000259" key="7">
    <source>
        <dbReference type="Pfam" id="PF03444"/>
    </source>
</evidence>
<evidence type="ECO:0000256" key="5">
    <source>
        <dbReference type="HAMAP-Rule" id="MF_00081"/>
    </source>
</evidence>
<evidence type="ECO:0000259" key="6">
    <source>
        <dbReference type="Pfam" id="PF01628"/>
    </source>
</evidence>
<dbReference type="Pfam" id="PF03444">
    <property type="entry name" value="WHD_HrcA"/>
    <property type="match status" value="1"/>
</dbReference>
<dbReference type="SUPFAM" id="SSF46785">
    <property type="entry name" value="Winged helix' DNA-binding domain"/>
    <property type="match status" value="1"/>
</dbReference>
<organism evidence="8 9">
    <name type="scientific">Acidicapsa dinghuensis</name>
    <dbReference type="NCBI Taxonomy" id="2218256"/>
    <lineage>
        <taxon>Bacteria</taxon>
        <taxon>Pseudomonadati</taxon>
        <taxon>Acidobacteriota</taxon>
        <taxon>Terriglobia</taxon>
        <taxon>Terriglobales</taxon>
        <taxon>Acidobacteriaceae</taxon>
        <taxon>Acidicapsa</taxon>
    </lineage>
</organism>
<keyword evidence="4 5" id="KW-0804">Transcription</keyword>
<feature type="domain" description="Heat-inducible transcription repressor HrcA C-terminal" evidence="6">
    <location>
        <begin position="126"/>
        <end position="347"/>
    </location>
</feature>
<comment type="similarity">
    <text evidence="5">Belongs to the HrcA family.</text>
</comment>
<keyword evidence="3 5" id="KW-0346">Stress response</keyword>
<accession>A0ABW1EL58</accession>
<feature type="domain" description="Winged helix-turn-helix transcription repressor HrcA DNA-binding" evidence="7">
    <location>
        <begin position="14"/>
        <end position="85"/>
    </location>
</feature>
<dbReference type="Gene3D" id="1.10.10.10">
    <property type="entry name" value="Winged helix-like DNA-binding domain superfamily/Winged helix DNA-binding domain"/>
    <property type="match status" value="1"/>
</dbReference>
<dbReference type="InterPro" id="IPR023120">
    <property type="entry name" value="WHTH_transcript_rep_HrcA_IDD"/>
</dbReference>
<proteinExistence type="inferred from homology"/>
<dbReference type="InterPro" id="IPR029016">
    <property type="entry name" value="GAF-like_dom_sf"/>
</dbReference>
<dbReference type="PANTHER" id="PTHR34824">
    <property type="entry name" value="HEAT-INDUCIBLE TRANSCRIPTION REPRESSOR HRCA"/>
    <property type="match status" value="1"/>
</dbReference>
<name>A0ABW1EL58_9BACT</name>
<dbReference type="InterPro" id="IPR036390">
    <property type="entry name" value="WH_DNA-bd_sf"/>
</dbReference>
<sequence length="376" mass="41447">MLPAGIGMQEYRVSPRERLVLSTIIDLYVATGEPVSSQAVARLFENREGLSSATVRNVMAALGEAGLLDQPHTSAGRVPTPLAFRYHVAQLQQSAHSGSPAAANLSDERREQIEDSFSGITSPLQYLERTSHVLAALSSGLGIAAATSPIQQFLEHIHFSRLSAGRVLAVLVTRAGAVQDRLLALDRDLSYDDLELAARYLNENFRGWPMERIRTEVTRRIEAERAEYQQRLRALEDLCRQGALASDPATPTIYVEGMANLLAGELDRERLRQMLIALEAKQQLVELLNAYVDARQHDVRVIVGLEGQSIPSMPELVLIGAPARIGAENMGTVAVIAPTRMQYREMMQAVSYIARLSDRVFSERLAADRITDVPPQ</sequence>
<comment type="caution">
    <text evidence="8">The sequence shown here is derived from an EMBL/GenBank/DDBJ whole genome shotgun (WGS) entry which is preliminary data.</text>
</comment>
<dbReference type="InterPro" id="IPR002571">
    <property type="entry name" value="HrcA"/>
</dbReference>
<evidence type="ECO:0000256" key="3">
    <source>
        <dbReference type="ARBA" id="ARBA00023016"/>
    </source>
</evidence>
<gene>
    <name evidence="5 8" type="primary">hrcA</name>
    <name evidence="8" type="ORF">ACFPT7_17105</name>
</gene>
<protein>
    <recommendedName>
        <fullName evidence="5">Heat-inducible transcription repressor HrcA</fullName>
    </recommendedName>
</protein>
<dbReference type="InterPro" id="IPR036388">
    <property type="entry name" value="WH-like_DNA-bd_sf"/>
</dbReference>
<dbReference type="InterPro" id="IPR021153">
    <property type="entry name" value="HrcA_C"/>
</dbReference>
<dbReference type="EMBL" id="JBHSPH010000008">
    <property type="protein sequence ID" value="MFC5864027.1"/>
    <property type="molecule type" value="Genomic_DNA"/>
</dbReference>
<dbReference type="PANTHER" id="PTHR34824:SF1">
    <property type="entry name" value="HEAT-INDUCIBLE TRANSCRIPTION REPRESSOR HRCA"/>
    <property type="match status" value="1"/>
</dbReference>
<dbReference type="Gene3D" id="3.30.390.60">
    <property type="entry name" value="Heat-inducible transcription repressor hrca homolog, domain 3"/>
    <property type="match status" value="1"/>
</dbReference>
<dbReference type="Pfam" id="PF01628">
    <property type="entry name" value="HrcA"/>
    <property type="match status" value="1"/>
</dbReference>
<dbReference type="InterPro" id="IPR005104">
    <property type="entry name" value="WHTH_HrcA_DNA-bd"/>
</dbReference>
<evidence type="ECO:0000256" key="2">
    <source>
        <dbReference type="ARBA" id="ARBA00023015"/>
    </source>
</evidence>
<dbReference type="Gene3D" id="3.30.450.40">
    <property type="match status" value="1"/>
</dbReference>